<dbReference type="Pfam" id="PF00561">
    <property type="entry name" value="Abhydrolase_1"/>
    <property type="match status" value="1"/>
</dbReference>
<feature type="domain" description="AB hydrolase-1" evidence="2">
    <location>
        <begin position="72"/>
        <end position="307"/>
    </location>
</feature>
<dbReference type="EMBL" id="AP023368">
    <property type="protein sequence ID" value="BCJ97589.1"/>
    <property type="molecule type" value="Genomic_DNA"/>
</dbReference>
<dbReference type="PRINTS" id="PR00412">
    <property type="entry name" value="EPOXHYDRLASE"/>
</dbReference>
<sequence>MKRILIILVISIALVGSLSYIGFSMWAKGKPNKENVEGETEKINDITITHHFAEAAGLKWHYIEAGDSTKETIVFVHGVPDSWYGWLNQILALADDYHVIAIDMKGFGQSDKKIDGMNTEAEIAQQTAKLFDVIGIKSYYLVGHDWGTAITDVIAATNTEKVLKYVRIEGAGLEVDLGRTKQLVKLRDPKEGVKLLSKARLLVQKAYSKLTVQEVPKEAIDHAIGEFSRKGTAGAVQQYYIGLDISEENIDEIIQNKKENFAKMTMPVLLLQAESDPLQPIDSLKGLNEAFPDAKLQIVKGAGHFPQQECPDVVTNAIVSFIE</sequence>
<dbReference type="AlphaFoldDB" id="A0A7I8DGI6"/>
<dbReference type="InterPro" id="IPR000073">
    <property type="entry name" value="AB_hydrolase_1"/>
</dbReference>
<dbReference type="PRINTS" id="PR00111">
    <property type="entry name" value="ABHYDROLASE"/>
</dbReference>
<dbReference type="GO" id="GO:0016787">
    <property type="term" value="F:hydrolase activity"/>
    <property type="evidence" value="ECO:0007669"/>
    <property type="project" value="UniProtKB-KW"/>
</dbReference>
<gene>
    <name evidence="3" type="ORF">bsdcttw_06300</name>
</gene>
<reference evidence="3 4" key="2">
    <citation type="submission" date="2020-08" db="EMBL/GenBank/DDBJ databases">
        <authorList>
            <person name="Ueki A."/>
            <person name="Tonouchi A."/>
        </authorList>
    </citation>
    <scope>NUCLEOTIDE SEQUENCE [LARGE SCALE GENOMIC DNA]</scope>
    <source>
        <strain evidence="3 4">CTTW</strain>
    </source>
</reference>
<dbReference type="SUPFAM" id="SSF53474">
    <property type="entry name" value="alpha/beta-Hydrolases"/>
    <property type="match status" value="1"/>
</dbReference>
<protein>
    <submittedName>
        <fullName evidence="3">Alpha/beta hydrolase</fullName>
    </submittedName>
</protein>
<evidence type="ECO:0000313" key="3">
    <source>
        <dbReference type="EMBL" id="BCJ97589.1"/>
    </source>
</evidence>
<reference evidence="3 4" key="1">
    <citation type="submission" date="2020-08" db="EMBL/GenBank/DDBJ databases">
        <title>Draft genome sequencing of an Anaerocolumna strain isolated from anoxic soil subjected to BSD treatment.</title>
        <authorList>
            <person name="Uek A."/>
            <person name="Tonouchi A."/>
        </authorList>
    </citation>
    <scope>NUCLEOTIDE SEQUENCE [LARGE SCALE GENOMIC DNA]</scope>
    <source>
        <strain evidence="3 4">CTTW</strain>
    </source>
</reference>
<dbReference type="KEGG" id="acht:bsdcttw_06300"/>
<accession>A0A7I8DGI6</accession>
<name>A0A7I8DGI6_9FIRM</name>
<dbReference type="Proteomes" id="UP000515703">
    <property type="component" value="Chromosome"/>
</dbReference>
<proteinExistence type="predicted"/>
<dbReference type="Gene3D" id="3.40.50.1820">
    <property type="entry name" value="alpha/beta hydrolase"/>
    <property type="match status" value="1"/>
</dbReference>
<dbReference type="InterPro" id="IPR000639">
    <property type="entry name" value="Epox_hydrolase-like"/>
</dbReference>
<keyword evidence="1 3" id="KW-0378">Hydrolase</keyword>
<evidence type="ECO:0000259" key="2">
    <source>
        <dbReference type="Pfam" id="PF00561"/>
    </source>
</evidence>
<dbReference type="RefSeq" id="WP_185258001.1">
    <property type="nucleotide sequence ID" value="NZ_AP023368.1"/>
</dbReference>
<dbReference type="PANTHER" id="PTHR43329">
    <property type="entry name" value="EPOXIDE HYDROLASE"/>
    <property type="match status" value="1"/>
</dbReference>
<evidence type="ECO:0000256" key="1">
    <source>
        <dbReference type="ARBA" id="ARBA00022801"/>
    </source>
</evidence>
<organism evidence="3 4">
    <name type="scientific">Anaerocolumna chitinilytica</name>
    <dbReference type="NCBI Taxonomy" id="1727145"/>
    <lineage>
        <taxon>Bacteria</taxon>
        <taxon>Bacillati</taxon>
        <taxon>Bacillota</taxon>
        <taxon>Clostridia</taxon>
        <taxon>Lachnospirales</taxon>
        <taxon>Lachnospiraceae</taxon>
        <taxon>Anaerocolumna</taxon>
    </lineage>
</organism>
<keyword evidence="4" id="KW-1185">Reference proteome</keyword>
<evidence type="ECO:0000313" key="4">
    <source>
        <dbReference type="Proteomes" id="UP000515703"/>
    </source>
</evidence>
<dbReference type="InterPro" id="IPR029058">
    <property type="entry name" value="AB_hydrolase_fold"/>
</dbReference>